<dbReference type="Pfam" id="PF02225">
    <property type="entry name" value="PA"/>
    <property type="match status" value="1"/>
</dbReference>
<name>A0A218X787_PUNGR</name>
<protein>
    <submittedName>
        <fullName evidence="14">Uncharacterized protein</fullName>
    </submittedName>
</protein>
<dbReference type="InterPro" id="IPR034197">
    <property type="entry name" value="Peptidases_S8_3"/>
</dbReference>
<dbReference type="GeneID" id="116190447"/>
<keyword evidence="6" id="KW-0325">Glycoprotein</keyword>
<dbReference type="PANTHER" id="PTHR10795">
    <property type="entry name" value="PROPROTEIN CONVERTASE SUBTILISIN/KEXIN"/>
    <property type="match status" value="1"/>
</dbReference>
<evidence type="ECO:0000256" key="3">
    <source>
        <dbReference type="ARBA" id="ARBA00022729"/>
    </source>
</evidence>
<dbReference type="SUPFAM" id="SSF52743">
    <property type="entry name" value="Subtilisin-like"/>
    <property type="match status" value="1"/>
</dbReference>
<evidence type="ECO:0000313" key="15">
    <source>
        <dbReference type="EMBL" id="PKI54686.1"/>
    </source>
</evidence>
<feature type="domain" description="Subtilisin-like protease fibronectin type-III" evidence="13">
    <location>
        <begin position="672"/>
        <end position="769"/>
    </location>
</feature>
<evidence type="ECO:0000256" key="1">
    <source>
        <dbReference type="ARBA" id="ARBA00011073"/>
    </source>
</evidence>
<evidence type="ECO:0000256" key="8">
    <source>
        <dbReference type="PROSITE-ProRule" id="PRU01240"/>
    </source>
</evidence>
<dbReference type="FunFam" id="3.50.30.30:FF:000005">
    <property type="entry name" value="subtilisin-like protease SBT1.5"/>
    <property type="match status" value="1"/>
</dbReference>
<reference evidence="14" key="2">
    <citation type="submission" date="2017-06" db="EMBL/GenBank/DDBJ databases">
        <title>The pomegranate genome and the genomics of punicalagin biosynthesis.</title>
        <authorList>
            <person name="Xu C."/>
        </authorList>
    </citation>
    <scope>NUCLEOTIDE SEQUENCE [LARGE SCALE GENOMIC DNA]</scope>
    <source>
        <tissue evidence="14">Fresh leaf</tissue>
    </source>
</reference>
<dbReference type="InterPro" id="IPR010259">
    <property type="entry name" value="S8pro/Inhibitor_I9"/>
</dbReference>
<dbReference type="InterPro" id="IPR000209">
    <property type="entry name" value="Peptidase_S8/S53_dom"/>
</dbReference>
<evidence type="ECO:0000259" key="10">
    <source>
        <dbReference type="Pfam" id="PF00082"/>
    </source>
</evidence>
<evidence type="ECO:0000313" key="17">
    <source>
        <dbReference type="Proteomes" id="UP000233551"/>
    </source>
</evidence>
<keyword evidence="4 8" id="KW-0378">Hydrolase</keyword>
<evidence type="ECO:0000259" key="13">
    <source>
        <dbReference type="Pfam" id="PF17766"/>
    </source>
</evidence>
<dbReference type="InterPro" id="IPR046450">
    <property type="entry name" value="PA_dom_sf"/>
</dbReference>
<evidence type="ECO:0000256" key="2">
    <source>
        <dbReference type="ARBA" id="ARBA00022670"/>
    </source>
</evidence>
<keyword evidence="5 8" id="KW-0720">Serine protease</keyword>
<evidence type="ECO:0000259" key="12">
    <source>
        <dbReference type="Pfam" id="PF05922"/>
    </source>
</evidence>
<dbReference type="Gene3D" id="3.30.70.80">
    <property type="entry name" value="Peptidase S8 propeptide/proteinase inhibitor I9"/>
    <property type="match status" value="1"/>
</dbReference>
<dbReference type="Pfam" id="PF00082">
    <property type="entry name" value="Peptidase_S8"/>
    <property type="match status" value="1"/>
</dbReference>
<accession>A0A218X787</accession>
<dbReference type="GO" id="GO:0006508">
    <property type="term" value="P:proteolysis"/>
    <property type="evidence" value="ECO:0007669"/>
    <property type="project" value="UniProtKB-KW"/>
</dbReference>
<dbReference type="PROSITE" id="PS51892">
    <property type="entry name" value="SUBTILASE"/>
    <property type="match status" value="1"/>
</dbReference>
<dbReference type="Pfam" id="PF05922">
    <property type="entry name" value="Inhibitor_I9"/>
    <property type="match status" value="1"/>
</dbReference>
<dbReference type="PROSITE" id="PS00138">
    <property type="entry name" value="SUBTILASE_SER"/>
    <property type="match status" value="1"/>
</dbReference>
<dbReference type="InterPro" id="IPR003137">
    <property type="entry name" value="PA_domain"/>
</dbReference>
<keyword evidence="17" id="KW-1185">Reference proteome</keyword>
<dbReference type="SUPFAM" id="SSF52025">
    <property type="entry name" value="PA domain"/>
    <property type="match status" value="1"/>
</dbReference>
<dbReference type="PRINTS" id="PR00723">
    <property type="entry name" value="SUBTILISIN"/>
</dbReference>
<feature type="active site" description="Charge relay system" evidence="7 8">
    <location>
        <position position="559"/>
    </location>
</feature>
<evidence type="ECO:0000259" key="11">
    <source>
        <dbReference type="Pfam" id="PF02225"/>
    </source>
</evidence>
<evidence type="ECO:0000313" key="14">
    <source>
        <dbReference type="EMBL" id="OWM81105.1"/>
    </source>
</evidence>
<organism evidence="14 16">
    <name type="scientific">Punica granatum</name>
    <name type="common">Pomegranate</name>
    <dbReference type="NCBI Taxonomy" id="22663"/>
    <lineage>
        <taxon>Eukaryota</taxon>
        <taxon>Viridiplantae</taxon>
        <taxon>Streptophyta</taxon>
        <taxon>Embryophyta</taxon>
        <taxon>Tracheophyta</taxon>
        <taxon>Spermatophyta</taxon>
        <taxon>Magnoliopsida</taxon>
        <taxon>eudicotyledons</taxon>
        <taxon>Gunneridae</taxon>
        <taxon>Pentapetalae</taxon>
        <taxon>rosids</taxon>
        <taxon>malvids</taxon>
        <taxon>Myrtales</taxon>
        <taxon>Lythraceae</taxon>
        <taxon>Punica</taxon>
    </lineage>
</organism>
<dbReference type="CDD" id="cd02120">
    <property type="entry name" value="PA_subtilisin_like"/>
    <property type="match status" value="1"/>
</dbReference>
<dbReference type="Pfam" id="PF17766">
    <property type="entry name" value="fn3_6"/>
    <property type="match status" value="1"/>
</dbReference>
<feature type="chain" id="PRO_5014071890" evidence="9">
    <location>
        <begin position="28"/>
        <end position="772"/>
    </location>
</feature>
<dbReference type="InterPro" id="IPR037045">
    <property type="entry name" value="S8pro/Inhibitor_I9_sf"/>
</dbReference>
<feature type="domain" description="PA" evidence="11">
    <location>
        <begin position="399"/>
        <end position="474"/>
    </location>
</feature>
<dbReference type="InterPro" id="IPR045051">
    <property type="entry name" value="SBT"/>
</dbReference>
<dbReference type="Proteomes" id="UP000197138">
    <property type="component" value="Unassembled WGS sequence"/>
</dbReference>
<feature type="active site" description="Charge relay system" evidence="7 8">
    <location>
        <position position="221"/>
    </location>
</feature>
<evidence type="ECO:0000256" key="5">
    <source>
        <dbReference type="ARBA" id="ARBA00022825"/>
    </source>
</evidence>
<reference evidence="15 17" key="3">
    <citation type="submission" date="2017-11" db="EMBL/GenBank/DDBJ databases">
        <title>De-novo sequencing of pomegranate (Punica granatum L.) genome.</title>
        <authorList>
            <person name="Akparov Z."/>
            <person name="Amiraslanov A."/>
            <person name="Hajiyeva S."/>
            <person name="Abbasov M."/>
            <person name="Kaur K."/>
            <person name="Hamwieh A."/>
            <person name="Solovyev V."/>
            <person name="Salamov A."/>
            <person name="Braich B."/>
            <person name="Kosarev P."/>
            <person name="Mahmoud A."/>
            <person name="Hajiyev E."/>
            <person name="Babayeva S."/>
            <person name="Izzatullayeva V."/>
            <person name="Mammadov A."/>
            <person name="Mammadov A."/>
            <person name="Sharifova S."/>
            <person name="Ojaghi J."/>
            <person name="Eynullazada K."/>
            <person name="Bayramov B."/>
            <person name="Abdulazimova A."/>
            <person name="Shahmuradov I."/>
        </authorList>
    </citation>
    <scope>NUCLEOTIDE SEQUENCE [LARGE SCALE GENOMIC DNA]</scope>
    <source>
        <strain evidence="15">AG2017</strain>
        <strain evidence="17">cv. AG2017</strain>
        <tissue evidence="15">Leaf</tissue>
    </source>
</reference>
<dbReference type="EMBL" id="MTKT01002214">
    <property type="protein sequence ID" value="OWM81105.1"/>
    <property type="molecule type" value="Genomic_DNA"/>
</dbReference>
<dbReference type="CDD" id="cd04852">
    <property type="entry name" value="Peptidases_S8_3"/>
    <property type="match status" value="1"/>
</dbReference>
<dbReference type="InterPro" id="IPR036852">
    <property type="entry name" value="Peptidase_S8/S53_dom_sf"/>
</dbReference>
<dbReference type="GO" id="GO:0004252">
    <property type="term" value="F:serine-type endopeptidase activity"/>
    <property type="evidence" value="ECO:0007669"/>
    <property type="project" value="UniProtKB-UniRule"/>
</dbReference>
<evidence type="ECO:0000256" key="7">
    <source>
        <dbReference type="PIRSR" id="PIRSR615500-1"/>
    </source>
</evidence>
<feature type="active site" description="Charge relay system" evidence="7 8">
    <location>
        <position position="153"/>
    </location>
</feature>
<proteinExistence type="inferred from homology"/>
<feature type="signal peptide" evidence="9">
    <location>
        <begin position="1"/>
        <end position="27"/>
    </location>
</feature>
<dbReference type="Proteomes" id="UP000233551">
    <property type="component" value="Unassembled WGS sequence"/>
</dbReference>
<dbReference type="InterPro" id="IPR041469">
    <property type="entry name" value="Subtilisin-like_FN3"/>
</dbReference>
<evidence type="ECO:0000313" key="16">
    <source>
        <dbReference type="Proteomes" id="UP000197138"/>
    </source>
</evidence>
<dbReference type="Gene3D" id="2.60.40.2310">
    <property type="match status" value="1"/>
</dbReference>
<dbReference type="AlphaFoldDB" id="A0A218X787"/>
<dbReference type="InterPro" id="IPR015500">
    <property type="entry name" value="Peptidase_S8_subtilisin-rel"/>
</dbReference>
<feature type="domain" description="Peptidase S8/S53" evidence="10">
    <location>
        <begin position="144"/>
        <end position="600"/>
    </location>
</feature>
<comment type="similarity">
    <text evidence="1 8">Belongs to the peptidase S8 family.</text>
</comment>
<reference evidence="16" key="1">
    <citation type="journal article" date="2017" name="Plant J.">
        <title>The pomegranate (Punica granatum L.) genome and the genomics of punicalagin biosynthesis.</title>
        <authorList>
            <person name="Qin G."/>
            <person name="Xu C."/>
            <person name="Ming R."/>
            <person name="Tang H."/>
            <person name="Guyot R."/>
            <person name="Kramer E.M."/>
            <person name="Hu Y."/>
            <person name="Yi X."/>
            <person name="Qi Y."/>
            <person name="Xu X."/>
            <person name="Gao Z."/>
            <person name="Pan H."/>
            <person name="Jian J."/>
            <person name="Tian Y."/>
            <person name="Yue Z."/>
            <person name="Xu Y."/>
        </authorList>
    </citation>
    <scope>NUCLEOTIDE SEQUENCE [LARGE SCALE GENOMIC DNA]</scope>
    <source>
        <strain evidence="16">cv. Dabenzi</strain>
    </source>
</reference>
<evidence type="ECO:0000256" key="4">
    <source>
        <dbReference type="ARBA" id="ARBA00022801"/>
    </source>
</evidence>
<evidence type="ECO:0000256" key="6">
    <source>
        <dbReference type="ARBA" id="ARBA00023180"/>
    </source>
</evidence>
<dbReference type="FunFam" id="3.40.50.200:FF:000006">
    <property type="entry name" value="Subtilisin-like protease SBT1.5"/>
    <property type="match status" value="1"/>
</dbReference>
<dbReference type="Gene3D" id="3.50.30.30">
    <property type="match status" value="1"/>
</dbReference>
<keyword evidence="2 8" id="KW-0645">Protease</keyword>
<dbReference type="OrthoDB" id="206201at2759"/>
<dbReference type="EMBL" id="PGOL01001773">
    <property type="protein sequence ID" value="PKI54686.1"/>
    <property type="molecule type" value="Genomic_DNA"/>
</dbReference>
<keyword evidence="3 9" id="KW-0732">Signal</keyword>
<dbReference type="FunFam" id="2.60.40.2310:FF:000001">
    <property type="entry name" value="Subtilisin-like protease SBT1.5"/>
    <property type="match status" value="1"/>
</dbReference>
<dbReference type="Gene3D" id="3.40.50.200">
    <property type="entry name" value="Peptidase S8/S53 domain"/>
    <property type="match status" value="1"/>
</dbReference>
<comment type="caution">
    <text evidence="14">The sequence shown here is derived from an EMBL/GenBank/DDBJ whole genome shotgun (WGS) entry which is preliminary data.</text>
</comment>
<evidence type="ECO:0000256" key="9">
    <source>
        <dbReference type="SAM" id="SignalP"/>
    </source>
</evidence>
<sequence>MGFSVSSHLQLLLFVLLSSALQTPTFALKKPYIVYLGSHSHGTNPTSADIGSATNSHYSLLGSLLGSTEKAERSIFYSYTRCINGFAALLEEDQVGEIAKHPDVISVFPSKGRKLHTTRSWEFMRLERDGAIPSKSIWNKARYGEDTIIANLDTGVWPESKSFSDEGIGPVPSRWRGICQHNSTDGFRCNRKLIGARYFNQGYAAYAGSLVFNSVRDSEGHGTHTLSTAGGSFVKGAHVFRQGKGTAKGGSPRARVVAYKVCGPPIDGHECFDADILAAYDAAIGDGVDVISMSLGGDPADFFEDGIAIGSFHAVQSGITVVASAGNSGPSPATVSNASPWLITVGASTIDREFTSYVSLGPKMHFKGASLSDKALPEEKFYPIIRAADAKLPGAPDVDADLCKEGTLDPQKAKEKILLCLRGDNARVDKGQNAASAGAVGMVLANDEANGNDITADAHVLPTSHITYEDGQALYAYIKSNKAAMAYITRVKTELGIKPAPFMASFSSRGPNMIEEGILKPDITAPGANIIAAFTKAASPTDQPYDKRRTPFITMSGTSMSCPHVAGVVGLLKTMYPHWSPSAIKSAIMTTARTRDNNNNETMLDASFKRATPFDYGSGHIRPNRAMDPGLIYDLSVDDYVNLLCAEGYNRSQIAVFTNKTYACPEKARVADLNYPSITVPNLGDKGIVVNRWVKNVGPPGTYTSRVRAPVGVSVKVSPAVLTFERAGEEKTFKVVLKPKEPQKPLDYVFGELVWSDGKGHVVRSPITVKHV</sequence>
<dbReference type="STRING" id="22663.A0A218X787"/>
<dbReference type="InterPro" id="IPR023828">
    <property type="entry name" value="Peptidase_S8_Ser-AS"/>
</dbReference>
<feature type="domain" description="Inhibitor I9" evidence="12">
    <location>
        <begin position="32"/>
        <end position="116"/>
    </location>
</feature>
<dbReference type="FunFam" id="3.30.70.80:FF:000002">
    <property type="entry name" value="Subtilisin-like protease SBT5.3"/>
    <property type="match status" value="1"/>
</dbReference>
<gene>
    <name evidence="14" type="ORF">CDL15_Pgr007136</name>
    <name evidence="15" type="ORF">CRG98_024886</name>
</gene>